<comment type="caution">
    <text evidence="1">The sequence shown here is derived from an EMBL/GenBank/DDBJ whole genome shotgun (WGS) entry which is preliminary data.</text>
</comment>
<protein>
    <submittedName>
        <fullName evidence="1">Uncharacterized protein</fullName>
    </submittedName>
</protein>
<gene>
    <name evidence="1" type="ORF">DXA38_22645</name>
</gene>
<evidence type="ECO:0000313" key="1">
    <source>
        <dbReference type="EMBL" id="RGC07730.1"/>
    </source>
</evidence>
<sequence>MIPQIDKADILRYLRKEKEDLLMFLYNQYPEIRLSDKVSETINIEYLELQALILETFEFYAKMI</sequence>
<proteinExistence type="predicted"/>
<reference evidence="1 2" key="1">
    <citation type="submission" date="2018-08" db="EMBL/GenBank/DDBJ databases">
        <title>A genome reference for cultivated species of the human gut microbiota.</title>
        <authorList>
            <person name="Zou Y."/>
            <person name="Xue W."/>
            <person name="Luo G."/>
        </authorList>
    </citation>
    <scope>NUCLEOTIDE SEQUENCE [LARGE SCALE GENOMIC DNA]</scope>
    <source>
        <strain evidence="1 2">OF01-2LB</strain>
    </source>
</reference>
<evidence type="ECO:0000313" key="2">
    <source>
        <dbReference type="Proteomes" id="UP000260025"/>
    </source>
</evidence>
<dbReference type="EMBL" id="QVEV01000101">
    <property type="protein sequence ID" value="RGC07730.1"/>
    <property type="molecule type" value="Genomic_DNA"/>
</dbReference>
<dbReference type="Proteomes" id="UP000260025">
    <property type="component" value="Unassembled WGS sequence"/>
</dbReference>
<organism evidence="1 2">
    <name type="scientific">Clostridium innocuum</name>
    <dbReference type="NCBI Taxonomy" id="1522"/>
    <lineage>
        <taxon>Bacteria</taxon>
        <taxon>Bacillati</taxon>
        <taxon>Bacillota</taxon>
        <taxon>Clostridia</taxon>
        <taxon>Eubacteriales</taxon>
        <taxon>Clostridiaceae</taxon>
        <taxon>Clostridium</taxon>
    </lineage>
</organism>
<name>A0A3E2VBD4_CLOIN</name>
<dbReference type="AlphaFoldDB" id="A0A3E2VBD4"/>
<accession>A0A3E2VBD4</accession>